<protein>
    <recommendedName>
        <fullName evidence="3">DUF3168 domain-containing protein</fullName>
    </recommendedName>
</protein>
<evidence type="ECO:0008006" key="3">
    <source>
        <dbReference type="Google" id="ProtNLM"/>
    </source>
</evidence>
<name>A0A327ZSH9_9STAP</name>
<gene>
    <name evidence="1" type="ORF">BHU61_06755</name>
</gene>
<dbReference type="EMBL" id="PZJH01000002">
    <property type="protein sequence ID" value="RAK45006.1"/>
    <property type="molecule type" value="Genomic_DNA"/>
</dbReference>
<dbReference type="RefSeq" id="WP_111715634.1">
    <property type="nucleotide sequence ID" value="NZ_JBHSSR010000004.1"/>
</dbReference>
<dbReference type="Proteomes" id="UP000249808">
    <property type="component" value="Unassembled WGS sequence"/>
</dbReference>
<dbReference type="AlphaFoldDB" id="A0A327ZSH9"/>
<evidence type="ECO:0000313" key="1">
    <source>
        <dbReference type="EMBL" id="RAK45006.1"/>
    </source>
</evidence>
<comment type="caution">
    <text evidence="1">The sequence shown here is derived from an EMBL/GenBank/DDBJ whole genome shotgun (WGS) entry which is preliminary data.</text>
</comment>
<reference evidence="1 2" key="1">
    <citation type="journal article" date="2018" name="Front. Microbiol.">
        <title>Description and Comparative Genomics of Macrococcus caseolyticus subsp. hominis subsp. nov., Macrococcus goetzii sp. nov., Macrococcus epidermidis sp. nov., and Macrococcus bohemicus sp. nov., Novel Macrococci From Human Clinical Material With Virulence Potential and Suspected Uptake of Foreign DNA by Natural Transformation.</title>
        <authorList>
            <person name="Maslanova I."/>
            <person name="Wertheimer Z."/>
            <person name="Sedlacek I."/>
            <person name="Svec P."/>
            <person name="Indrakova A."/>
            <person name="Kovarovic V."/>
            <person name="Schumann P."/>
            <person name="Sproer C."/>
            <person name="Kralova S."/>
            <person name="Sedo O."/>
            <person name="Kristofova L."/>
            <person name="Vrbovska V."/>
            <person name="Fuzik T."/>
            <person name="Petras P."/>
            <person name="Zdrahal Z."/>
            <person name="Ruzickova V."/>
            <person name="Doskar J."/>
            <person name="Pantucek R."/>
        </authorList>
    </citation>
    <scope>NUCLEOTIDE SEQUENCE [LARGE SCALE GENOMIC DNA]</scope>
    <source>
        <strain evidence="1 2">01/688</strain>
    </source>
</reference>
<accession>A0A327ZSH9</accession>
<proteinExistence type="predicted"/>
<keyword evidence="2" id="KW-1185">Reference proteome</keyword>
<sequence>MIDDPYKFIRDILIKSPDVTKLVPASNIKNLVIPEELKTKPPYIRISVIGTPDVEFGDGEIHASGIHFQIDIWQQNGLMTTGNIIKRLLKANGINFVDSLEPHTERITDYVSLYRDARRYYYAYELDEKDIY</sequence>
<evidence type="ECO:0000313" key="2">
    <source>
        <dbReference type="Proteomes" id="UP000249808"/>
    </source>
</evidence>
<organism evidence="1 2">
    <name type="scientific">Macrococcus epidermidis</name>
    <dbReference type="NCBI Taxonomy" id="1902580"/>
    <lineage>
        <taxon>Bacteria</taxon>
        <taxon>Bacillati</taxon>
        <taxon>Bacillota</taxon>
        <taxon>Bacilli</taxon>
        <taxon>Bacillales</taxon>
        <taxon>Staphylococcaceae</taxon>
        <taxon>Macrococcus</taxon>
    </lineage>
</organism>